<organism evidence="1">
    <name type="scientific">hydrothermal vent metagenome</name>
    <dbReference type="NCBI Taxonomy" id="652676"/>
    <lineage>
        <taxon>unclassified sequences</taxon>
        <taxon>metagenomes</taxon>
        <taxon>ecological metagenomes</taxon>
    </lineage>
</organism>
<dbReference type="EMBL" id="UOFL01000114">
    <property type="protein sequence ID" value="VAW76864.1"/>
    <property type="molecule type" value="Genomic_DNA"/>
</dbReference>
<sequence>MPTLLTNSRLTHGIKTISISLAVLLMVGCAQNSAGKSGKGISPYIPVAFQKKKDPKPILRITFFGLYGEYSKKDHPYPPRVTKITTTIKGKFIYIDITISPGCFVERRTLSLNLRDSPFTKFPLQVNKHYEVFKIFRHDKKSYFYTPSDFELEKLYARQVSFRFPLKLLLKYPNQLQLTHMGLCYNRKKHKRQLRHNDYKNIVYNAKNKTIKLMTPKDRFFIGDPDDPSF</sequence>
<name>A0A3B0Z672_9ZZZZ</name>
<protein>
    <submittedName>
        <fullName evidence="1">Uncharacterized protein</fullName>
    </submittedName>
</protein>
<dbReference type="AlphaFoldDB" id="A0A3B0Z672"/>
<evidence type="ECO:0000313" key="1">
    <source>
        <dbReference type="EMBL" id="VAW76864.1"/>
    </source>
</evidence>
<reference evidence="1" key="1">
    <citation type="submission" date="2018-06" db="EMBL/GenBank/DDBJ databases">
        <authorList>
            <person name="Zhirakovskaya E."/>
        </authorList>
    </citation>
    <scope>NUCLEOTIDE SEQUENCE</scope>
</reference>
<accession>A0A3B0Z672</accession>
<gene>
    <name evidence="1" type="ORF">MNBD_GAMMA12-2600</name>
</gene>
<proteinExistence type="predicted"/>